<feature type="compositionally biased region" description="Polar residues" evidence="3">
    <location>
        <begin position="153"/>
        <end position="167"/>
    </location>
</feature>
<dbReference type="InParanoid" id="A0A1D6EED3"/>
<comment type="subcellular location">
    <subcellularLocation>
        <location evidence="2">Nucleus</location>
    </subcellularLocation>
</comment>
<dbReference type="EMBL" id="CM007648">
    <property type="protein sequence ID" value="ONM18587.1"/>
    <property type="molecule type" value="Genomic_DNA"/>
</dbReference>
<comment type="domain">
    <text evidence="2">The jas domain is required for interaction with COI1.</text>
</comment>
<proteinExistence type="inferred from homology"/>
<dbReference type="SMART" id="SM00979">
    <property type="entry name" value="TIFY"/>
    <property type="match status" value="1"/>
</dbReference>
<name>A0A1D6EED3_MAIZE</name>
<dbReference type="PANTHER" id="PTHR33077">
    <property type="entry name" value="PROTEIN TIFY 4A-RELATED-RELATED"/>
    <property type="match status" value="1"/>
</dbReference>
<evidence type="ECO:0000313" key="5">
    <source>
        <dbReference type="EMBL" id="ONM18587.1"/>
    </source>
</evidence>
<dbReference type="PANTHER" id="PTHR33077:SF140">
    <property type="entry name" value="PROTEIN TIFY 10B"/>
    <property type="match status" value="1"/>
</dbReference>
<feature type="non-terminal residue" evidence="5">
    <location>
        <position position="213"/>
    </location>
</feature>
<dbReference type="GO" id="GO:0005634">
    <property type="term" value="C:nucleus"/>
    <property type="evidence" value="ECO:0007669"/>
    <property type="project" value="UniProtKB-SubCell"/>
</dbReference>
<dbReference type="GO" id="GO:0009611">
    <property type="term" value="P:response to wounding"/>
    <property type="evidence" value="ECO:0007669"/>
    <property type="project" value="UniProtKB-UniRule"/>
</dbReference>
<evidence type="ECO:0000256" key="2">
    <source>
        <dbReference type="RuleBase" id="RU369065"/>
    </source>
</evidence>
<reference evidence="5" key="1">
    <citation type="submission" date="2015-12" db="EMBL/GenBank/DDBJ databases">
        <title>Update maize B73 reference genome by single molecule sequencing technologies.</title>
        <authorList>
            <consortium name="Maize Genome Sequencing Project"/>
            <person name="Ware D."/>
        </authorList>
    </citation>
    <scope>NUCLEOTIDE SEQUENCE [LARGE SCALE GENOMIC DNA]</scope>
    <source>
        <tissue evidence="5">Seedling</tissue>
    </source>
</reference>
<dbReference type="STRING" id="4577.A0A1D6EED3"/>
<feature type="compositionally biased region" description="Basic and acidic residues" evidence="3">
    <location>
        <begin position="65"/>
        <end position="80"/>
    </location>
</feature>
<feature type="region of interest" description="Disordered" evidence="3">
    <location>
        <begin position="43"/>
        <end position="80"/>
    </location>
</feature>
<evidence type="ECO:0000256" key="3">
    <source>
        <dbReference type="SAM" id="MobiDB-lite"/>
    </source>
</evidence>
<dbReference type="PROSITE" id="PS51320">
    <property type="entry name" value="TIFY"/>
    <property type="match status" value="1"/>
</dbReference>
<keyword evidence="2" id="KW-0539">Nucleus</keyword>
<dbReference type="GO" id="GO:2000022">
    <property type="term" value="P:regulation of jasmonic acid mediated signaling pathway"/>
    <property type="evidence" value="ECO:0007669"/>
    <property type="project" value="UniProtKB-UniRule"/>
</dbReference>
<sequence length="213" mass="23076">MVIPFETMFSGFEFSIPFSGLFSFPFSGEVEQQRTLATINLPSGAEGEEAKKRKESMELFPRSAGVKDDAAPREQEDKEKPKQLTIFYGGKALVFDDFSTDKAKDLMQLASKGSPVVQNAVLPQPSATAAVTTDKAVLDPVISLAAAKKPTHTDTSASVQRPYQTAPSDVAPVKETESQPWLGLGPNAVKSNLNLSCDSEIFANSFLLHHLQI</sequence>
<dbReference type="InterPro" id="IPR040390">
    <property type="entry name" value="TIFY/JAZ"/>
</dbReference>
<dbReference type="InterPro" id="IPR010399">
    <property type="entry name" value="Tify_dom"/>
</dbReference>
<keyword evidence="2" id="KW-1184">Jasmonic acid signaling pathway</keyword>
<comment type="function">
    <text evidence="2">Repressor of jasmonate responses.</text>
</comment>
<gene>
    <name evidence="5" type="ORF">ZEAMMB73_Zm00001d004173</name>
</gene>
<dbReference type="AlphaFoldDB" id="A0A1D6EED3"/>
<dbReference type="GO" id="GO:0031347">
    <property type="term" value="P:regulation of defense response"/>
    <property type="evidence" value="ECO:0007669"/>
    <property type="project" value="UniProtKB-UniRule"/>
</dbReference>
<protein>
    <recommendedName>
        <fullName evidence="2">Protein TIFY</fullName>
    </recommendedName>
    <alternativeName>
        <fullName evidence="2">Jasmonate ZIM domain-containing protein</fullName>
    </alternativeName>
</protein>
<feature type="compositionally biased region" description="Basic and acidic residues" evidence="3">
    <location>
        <begin position="48"/>
        <end position="57"/>
    </location>
</feature>
<feature type="region of interest" description="Disordered" evidence="3">
    <location>
        <begin position="153"/>
        <end position="182"/>
    </location>
</feature>
<feature type="domain" description="Tify" evidence="4">
    <location>
        <begin position="77"/>
        <end position="112"/>
    </location>
</feature>
<organism evidence="5">
    <name type="scientific">Zea mays</name>
    <name type="common">Maize</name>
    <dbReference type="NCBI Taxonomy" id="4577"/>
    <lineage>
        <taxon>Eukaryota</taxon>
        <taxon>Viridiplantae</taxon>
        <taxon>Streptophyta</taxon>
        <taxon>Embryophyta</taxon>
        <taxon>Tracheophyta</taxon>
        <taxon>Spermatophyta</taxon>
        <taxon>Magnoliopsida</taxon>
        <taxon>Liliopsida</taxon>
        <taxon>Poales</taxon>
        <taxon>Poaceae</taxon>
        <taxon>PACMAD clade</taxon>
        <taxon>Panicoideae</taxon>
        <taxon>Andropogonodae</taxon>
        <taxon>Andropogoneae</taxon>
        <taxon>Tripsacinae</taxon>
        <taxon>Zea</taxon>
    </lineage>
</organism>
<evidence type="ECO:0000256" key="1">
    <source>
        <dbReference type="ARBA" id="ARBA00008614"/>
    </source>
</evidence>
<comment type="similarity">
    <text evidence="1 2">Belongs to the TIFY/JAZ family.</text>
</comment>
<dbReference type="ExpressionAtlas" id="A0A1D6EED3">
    <property type="expression patterns" value="baseline and differential"/>
</dbReference>
<evidence type="ECO:0000259" key="4">
    <source>
        <dbReference type="PROSITE" id="PS51320"/>
    </source>
</evidence>
<dbReference type="Pfam" id="PF06200">
    <property type="entry name" value="tify"/>
    <property type="match status" value="1"/>
</dbReference>
<accession>A0A1D6EED3</accession>